<keyword evidence="8 10" id="KW-0472">Membrane</keyword>
<keyword evidence="12" id="KW-1185">Reference proteome</keyword>
<dbReference type="OrthoDB" id="2285710at2759"/>
<evidence type="ECO:0000256" key="7">
    <source>
        <dbReference type="ARBA" id="ARBA00022989"/>
    </source>
</evidence>
<sequence>MDTTSILLAIGFLAFACLAYFLSRTSKKTAKQKEEAAIGEQGERAARPVIRDPVRPGGRVARARPARPTAQAVFDRASGSEDEDGSDGELPDIALDGNIGLKKRRKLEQKAEKRAQRQAELADREEKKEREARLDEERKRKEAIEKLAEDERLEEERLEREERERKEEEEYQKLKASFQIEAEGEEPVESDGENLLQQFIDFIKTSKIVLLEELAAHFHLRTQECIDRVQKLQSEGLLTGVIDDRGKFIYISMEELKAVAKFVKQRGRVSITDLAESSNKLIKLQTDQVASA</sequence>
<dbReference type="FunFam" id="1.10.10.10:FF:000143">
    <property type="entry name" value="DDRGK domain-containing protein 1"/>
    <property type="match status" value="1"/>
</dbReference>
<proteinExistence type="inferred from homology"/>
<dbReference type="EMBL" id="MTYJ01000071">
    <property type="protein sequence ID" value="OQV16677.1"/>
    <property type="molecule type" value="Genomic_DNA"/>
</dbReference>
<evidence type="ECO:0000256" key="6">
    <source>
        <dbReference type="ARBA" id="ARBA00022824"/>
    </source>
</evidence>
<evidence type="ECO:0000256" key="1">
    <source>
        <dbReference type="ARBA" id="ARBA00004389"/>
    </source>
</evidence>
<comment type="subcellular location">
    <subcellularLocation>
        <location evidence="1">Endoplasmic reticulum membrane</location>
        <topology evidence="1">Single-pass membrane protein</topology>
    </subcellularLocation>
</comment>
<keyword evidence="4 10" id="KW-0812">Transmembrane</keyword>
<feature type="region of interest" description="Disordered" evidence="9">
    <location>
        <begin position="35"/>
        <end position="138"/>
    </location>
</feature>
<feature type="compositionally biased region" description="Basic and acidic residues" evidence="9">
    <location>
        <begin position="108"/>
        <end position="138"/>
    </location>
</feature>
<evidence type="ECO:0000313" key="12">
    <source>
        <dbReference type="Proteomes" id="UP000192578"/>
    </source>
</evidence>
<feature type="compositionally biased region" description="Basic and acidic residues" evidence="9">
    <location>
        <begin position="35"/>
        <end position="54"/>
    </location>
</feature>
<name>A0A1W0WNE3_HYPEX</name>
<evidence type="ECO:0000256" key="9">
    <source>
        <dbReference type="SAM" id="MobiDB-lite"/>
    </source>
</evidence>
<dbReference type="InterPro" id="IPR019153">
    <property type="entry name" value="DDRGK_dom-contain"/>
</dbReference>
<dbReference type="GO" id="GO:0044389">
    <property type="term" value="F:ubiquitin-like protein ligase binding"/>
    <property type="evidence" value="ECO:0007669"/>
    <property type="project" value="TreeGrafter"/>
</dbReference>
<dbReference type="Pfam" id="PF09756">
    <property type="entry name" value="DDRGK"/>
    <property type="match status" value="1"/>
</dbReference>
<dbReference type="SMART" id="SM01128">
    <property type="entry name" value="DDRGK"/>
    <property type="match status" value="1"/>
</dbReference>
<keyword evidence="5" id="KW-0833">Ubl conjugation pathway</keyword>
<dbReference type="InterPro" id="IPR036390">
    <property type="entry name" value="WH_DNA-bd_sf"/>
</dbReference>
<dbReference type="SUPFAM" id="SSF46785">
    <property type="entry name" value="Winged helix' DNA-binding domain"/>
    <property type="match status" value="1"/>
</dbReference>
<evidence type="ECO:0000256" key="3">
    <source>
        <dbReference type="ARBA" id="ARBA00018218"/>
    </source>
</evidence>
<evidence type="ECO:0000313" key="11">
    <source>
        <dbReference type="EMBL" id="OQV16677.1"/>
    </source>
</evidence>
<evidence type="ECO:0000256" key="2">
    <source>
        <dbReference type="ARBA" id="ARBA00009829"/>
    </source>
</evidence>
<dbReference type="AlphaFoldDB" id="A0A1W0WNE3"/>
<feature type="compositionally biased region" description="Acidic residues" evidence="9">
    <location>
        <begin position="80"/>
        <end position="90"/>
    </location>
</feature>
<dbReference type="Proteomes" id="UP000192578">
    <property type="component" value="Unassembled WGS sequence"/>
</dbReference>
<dbReference type="PANTHER" id="PTHR48176:SF1">
    <property type="entry name" value="DDRGK DOMAIN-CONTAINING PROTEIN 1"/>
    <property type="match status" value="1"/>
</dbReference>
<accession>A0A1W0WNE3</accession>
<evidence type="ECO:0000256" key="5">
    <source>
        <dbReference type="ARBA" id="ARBA00022786"/>
    </source>
</evidence>
<evidence type="ECO:0000256" key="8">
    <source>
        <dbReference type="ARBA" id="ARBA00023136"/>
    </source>
</evidence>
<feature type="transmembrane region" description="Helical" evidence="10">
    <location>
        <begin position="6"/>
        <end position="23"/>
    </location>
</feature>
<evidence type="ECO:0000256" key="4">
    <source>
        <dbReference type="ARBA" id="ARBA00022692"/>
    </source>
</evidence>
<dbReference type="Gene3D" id="1.10.10.10">
    <property type="entry name" value="Winged helix-like DNA-binding domain superfamily/Winged helix DNA-binding domain"/>
    <property type="match status" value="1"/>
</dbReference>
<gene>
    <name evidence="11" type="ORF">BV898_09188</name>
</gene>
<keyword evidence="7 10" id="KW-1133">Transmembrane helix</keyword>
<keyword evidence="6" id="KW-0256">Endoplasmic reticulum</keyword>
<protein>
    <recommendedName>
        <fullName evidence="3">DDRGK domain-containing protein 1</fullName>
    </recommendedName>
</protein>
<dbReference type="PANTHER" id="PTHR48176">
    <property type="entry name" value="DDRGK DOMAIN-CONTAINING PROTEIN 1"/>
    <property type="match status" value="1"/>
</dbReference>
<dbReference type="InterPro" id="IPR050899">
    <property type="entry name" value="DDRGK_domain-containing"/>
</dbReference>
<comment type="similarity">
    <text evidence="2">Belongs to the DDRGK1 family.</text>
</comment>
<organism evidence="11 12">
    <name type="scientific">Hypsibius exemplaris</name>
    <name type="common">Freshwater tardigrade</name>
    <dbReference type="NCBI Taxonomy" id="2072580"/>
    <lineage>
        <taxon>Eukaryota</taxon>
        <taxon>Metazoa</taxon>
        <taxon>Ecdysozoa</taxon>
        <taxon>Tardigrada</taxon>
        <taxon>Eutardigrada</taxon>
        <taxon>Parachela</taxon>
        <taxon>Hypsibioidea</taxon>
        <taxon>Hypsibiidae</taxon>
        <taxon>Hypsibius</taxon>
    </lineage>
</organism>
<evidence type="ECO:0000256" key="10">
    <source>
        <dbReference type="SAM" id="Phobius"/>
    </source>
</evidence>
<reference evidence="12" key="1">
    <citation type="submission" date="2017-01" db="EMBL/GenBank/DDBJ databases">
        <title>Comparative genomics of anhydrobiosis in the tardigrade Hypsibius dujardini.</title>
        <authorList>
            <person name="Yoshida Y."/>
            <person name="Koutsovoulos G."/>
            <person name="Laetsch D."/>
            <person name="Stevens L."/>
            <person name="Kumar S."/>
            <person name="Horikawa D."/>
            <person name="Ishino K."/>
            <person name="Komine S."/>
            <person name="Tomita M."/>
            <person name="Blaxter M."/>
            <person name="Arakawa K."/>
        </authorList>
    </citation>
    <scope>NUCLEOTIDE SEQUENCE [LARGE SCALE GENOMIC DNA]</scope>
    <source>
        <strain evidence="12">Z151</strain>
    </source>
</reference>
<comment type="caution">
    <text evidence="11">The sequence shown here is derived from an EMBL/GenBank/DDBJ whole genome shotgun (WGS) entry which is preliminary data.</text>
</comment>
<dbReference type="InterPro" id="IPR036388">
    <property type="entry name" value="WH-like_DNA-bd_sf"/>
</dbReference>
<dbReference type="GO" id="GO:0005789">
    <property type="term" value="C:endoplasmic reticulum membrane"/>
    <property type="evidence" value="ECO:0007669"/>
    <property type="project" value="UniProtKB-SubCell"/>
</dbReference>